<dbReference type="GO" id="GO:0004540">
    <property type="term" value="F:RNA nuclease activity"/>
    <property type="evidence" value="ECO:0007669"/>
    <property type="project" value="InterPro"/>
</dbReference>
<protein>
    <recommendedName>
        <fullName evidence="8">Ribonuclease VapC</fullName>
        <shortName evidence="8">RNase VapC</shortName>
        <ecNumber evidence="8">3.1.-.-</ecNumber>
    </recommendedName>
    <alternativeName>
        <fullName evidence="8">Toxin VapC</fullName>
    </alternativeName>
</protein>
<keyword evidence="5 8" id="KW-0378">Hydrolase</keyword>
<accession>F1YW95</accession>
<dbReference type="InterPro" id="IPR022907">
    <property type="entry name" value="VapC_family"/>
</dbReference>
<evidence type="ECO:0000256" key="7">
    <source>
        <dbReference type="ARBA" id="ARBA00038093"/>
    </source>
</evidence>
<evidence type="ECO:0000256" key="5">
    <source>
        <dbReference type="ARBA" id="ARBA00022801"/>
    </source>
</evidence>
<dbReference type="EC" id="3.1.-.-" evidence="8"/>
<name>F1YW95_9PROT</name>
<dbReference type="Pfam" id="PF01850">
    <property type="entry name" value="PIN"/>
    <property type="match status" value="1"/>
</dbReference>
<dbReference type="InterPro" id="IPR029060">
    <property type="entry name" value="PIN-like_dom_sf"/>
</dbReference>
<evidence type="ECO:0000313" key="11">
    <source>
        <dbReference type="Proteomes" id="UP000018454"/>
    </source>
</evidence>
<feature type="domain" description="PIN" evidence="9">
    <location>
        <begin position="7"/>
        <end position="127"/>
    </location>
</feature>
<dbReference type="PANTHER" id="PTHR33653:SF1">
    <property type="entry name" value="RIBONUCLEASE VAPC2"/>
    <property type="match status" value="1"/>
</dbReference>
<dbReference type="Gene3D" id="3.40.50.1010">
    <property type="entry name" value="5'-nuclease"/>
    <property type="match status" value="1"/>
</dbReference>
<gene>
    <name evidence="8" type="primary">vapC</name>
    <name evidence="10" type="ORF">APO_2504</name>
</gene>
<comment type="cofactor">
    <cofactor evidence="1 8">
        <name>Mg(2+)</name>
        <dbReference type="ChEBI" id="CHEBI:18420"/>
    </cofactor>
</comment>
<evidence type="ECO:0000256" key="8">
    <source>
        <dbReference type="HAMAP-Rule" id="MF_00265"/>
    </source>
</evidence>
<evidence type="ECO:0000256" key="1">
    <source>
        <dbReference type="ARBA" id="ARBA00001946"/>
    </source>
</evidence>
<dbReference type="PANTHER" id="PTHR33653">
    <property type="entry name" value="RIBONUCLEASE VAPC2"/>
    <property type="match status" value="1"/>
</dbReference>
<dbReference type="GO" id="GO:0016787">
    <property type="term" value="F:hydrolase activity"/>
    <property type="evidence" value="ECO:0007669"/>
    <property type="project" value="UniProtKB-KW"/>
</dbReference>
<keyword evidence="6 8" id="KW-0460">Magnesium</keyword>
<dbReference type="EMBL" id="AEUP01000035">
    <property type="protein sequence ID" value="EGE46941.1"/>
    <property type="molecule type" value="Genomic_DNA"/>
</dbReference>
<dbReference type="GO" id="GO:0000287">
    <property type="term" value="F:magnesium ion binding"/>
    <property type="evidence" value="ECO:0007669"/>
    <property type="project" value="UniProtKB-UniRule"/>
</dbReference>
<evidence type="ECO:0000259" key="9">
    <source>
        <dbReference type="Pfam" id="PF01850"/>
    </source>
</evidence>
<keyword evidence="8" id="KW-0800">Toxin</keyword>
<dbReference type="Proteomes" id="UP000018454">
    <property type="component" value="Unassembled WGS sequence"/>
</dbReference>
<evidence type="ECO:0000256" key="3">
    <source>
        <dbReference type="ARBA" id="ARBA00022722"/>
    </source>
</evidence>
<dbReference type="AlphaFoldDB" id="F1YW95"/>
<dbReference type="InterPro" id="IPR002716">
    <property type="entry name" value="PIN_dom"/>
</dbReference>
<sequence>MPAVIAYMFDTNTISDIIRADERVLLHVEALDPDQCCVSAVTAGEVAYGLAKRPSATRLQRLTRTVMDRLTILPWNNDVAEHYGKLRAEQERRGQIHGSLDLMIAAHALTEHLMLVTSDHAFSQVRGLTVRNFRNS</sequence>
<comment type="similarity">
    <text evidence="7 8">Belongs to the PINc/VapC protein family.</text>
</comment>
<comment type="caution">
    <text evidence="10">The sequence shown here is derived from an EMBL/GenBank/DDBJ whole genome shotgun (WGS) entry which is preliminary data.</text>
</comment>
<feature type="binding site" evidence="8">
    <location>
        <position position="10"/>
    </location>
    <ligand>
        <name>Mg(2+)</name>
        <dbReference type="ChEBI" id="CHEBI:18420"/>
    </ligand>
</feature>
<organism evidence="10 11">
    <name type="scientific">Acetobacter pomorum DM001</name>
    <dbReference type="NCBI Taxonomy" id="945681"/>
    <lineage>
        <taxon>Bacteria</taxon>
        <taxon>Pseudomonadati</taxon>
        <taxon>Pseudomonadota</taxon>
        <taxon>Alphaproteobacteria</taxon>
        <taxon>Acetobacterales</taxon>
        <taxon>Acetobacteraceae</taxon>
        <taxon>Acetobacter</taxon>
    </lineage>
</organism>
<dbReference type="CDD" id="cd18740">
    <property type="entry name" value="PIN_VapC4-5_FitB-like"/>
    <property type="match status" value="1"/>
</dbReference>
<evidence type="ECO:0000256" key="4">
    <source>
        <dbReference type="ARBA" id="ARBA00022723"/>
    </source>
</evidence>
<dbReference type="HAMAP" id="MF_00265">
    <property type="entry name" value="VapC_Nob1"/>
    <property type="match status" value="1"/>
</dbReference>
<dbReference type="SUPFAM" id="SSF88723">
    <property type="entry name" value="PIN domain-like"/>
    <property type="match status" value="1"/>
</dbReference>
<dbReference type="GO" id="GO:0090729">
    <property type="term" value="F:toxin activity"/>
    <property type="evidence" value="ECO:0007669"/>
    <property type="project" value="UniProtKB-KW"/>
</dbReference>
<keyword evidence="2 8" id="KW-1277">Toxin-antitoxin system</keyword>
<comment type="function">
    <text evidence="8">Toxic component of a toxin-antitoxin (TA) system. An RNase.</text>
</comment>
<evidence type="ECO:0000256" key="2">
    <source>
        <dbReference type="ARBA" id="ARBA00022649"/>
    </source>
</evidence>
<reference evidence="10 11" key="1">
    <citation type="journal article" date="2011" name="Science">
        <title>Drosophila microbiome modulates host developmental and metabolic homeostasis via insulin signaling.</title>
        <authorList>
            <person name="Shin S.C."/>
            <person name="Kim S.H."/>
            <person name="You H."/>
            <person name="Kim B."/>
            <person name="Kim A.C."/>
            <person name="Lee K.A."/>
            <person name="Yoon J.H."/>
            <person name="Ryu J.H."/>
            <person name="Lee W.J."/>
        </authorList>
    </citation>
    <scope>NUCLEOTIDE SEQUENCE [LARGE SCALE GENOMIC DNA]</scope>
    <source>
        <strain evidence="10 11">DM001</strain>
    </source>
</reference>
<proteinExistence type="inferred from homology"/>
<evidence type="ECO:0000256" key="6">
    <source>
        <dbReference type="ARBA" id="ARBA00022842"/>
    </source>
</evidence>
<feature type="binding site" evidence="8">
    <location>
        <position position="101"/>
    </location>
    <ligand>
        <name>Mg(2+)</name>
        <dbReference type="ChEBI" id="CHEBI:18420"/>
    </ligand>
</feature>
<dbReference type="InterPro" id="IPR050556">
    <property type="entry name" value="Type_II_TA_system_RNase"/>
</dbReference>
<evidence type="ECO:0000313" key="10">
    <source>
        <dbReference type="EMBL" id="EGE46941.1"/>
    </source>
</evidence>
<keyword evidence="3 8" id="KW-0540">Nuclease</keyword>
<keyword evidence="4 8" id="KW-0479">Metal-binding</keyword>